<dbReference type="AlphaFoldDB" id="A0A7W9W1V9"/>
<dbReference type="GeneID" id="85014789"/>
<protein>
    <submittedName>
        <fullName evidence="1">KaiC/GvpD/RAD55 family RecA-like ATPase</fullName>
    </submittedName>
</protein>
<dbReference type="EMBL" id="JACHHH010000005">
    <property type="protein sequence ID" value="MBB6041270.1"/>
    <property type="molecule type" value="Genomic_DNA"/>
</dbReference>
<gene>
    <name evidence="1" type="ORF">HNQ46_001247</name>
</gene>
<dbReference type="InterPro" id="IPR027417">
    <property type="entry name" value="P-loop_NTPase"/>
</dbReference>
<dbReference type="SUPFAM" id="SSF52540">
    <property type="entry name" value="P-loop containing nucleoside triphosphate hydrolases"/>
    <property type="match status" value="1"/>
</dbReference>
<accession>A0A7W9W1V9</accession>
<organism evidence="1 2">
    <name type="scientific">Oribacterium sinus</name>
    <dbReference type="NCBI Taxonomy" id="237576"/>
    <lineage>
        <taxon>Bacteria</taxon>
        <taxon>Bacillati</taxon>
        <taxon>Bacillota</taxon>
        <taxon>Clostridia</taxon>
        <taxon>Lachnospirales</taxon>
        <taxon>Lachnospiraceae</taxon>
        <taxon>Oribacterium</taxon>
    </lineage>
</organism>
<proteinExistence type="predicted"/>
<sequence>MEKILAIYDEDALYCKRLSLYLRQNTKLPFQIYPILNKESLESFSKKKEVDLLLLSEKNAKNLHFSPKSHKTLYLSEENLLTKQRKENCIYKYQSGDQIMREILVQYGELELLAEGGQHRADVFLVYSPLGRLGKTTFSKALAKELGKNRKTLYLSLEESAFSPKDQEKEKECLTEALYHFKENHLTPMILRALSYAKDNYVTIHPVRSPEDISSVSQRDLSLFLEKIAEEAGADALVVDTDSSMSRYLECFTLARKVFLPVLEDRKSKTKLSVLQQYLEKNAGEGVAEKFIQCNLPTLTEESASFPALEQYCRELLLRQVYEEEQVEAEQYRKMAL</sequence>
<name>A0A7W9W1V9_9FIRM</name>
<dbReference type="Gene3D" id="3.40.50.300">
    <property type="entry name" value="P-loop containing nucleotide triphosphate hydrolases"/>
    <property type="match status" value="1"/>
</dbReference>
<dbReference type="Gene3D" id="3.40.50.10850">
    <property type="entry name" value="Ntrc-like two-domain protein"/>
    <property type="match status" value="1"/>
</dbReference>
<comment type="caution">
    <text evidence="1">The sequence shown here is derived from an EMBL/GenBank/DDBJ whole genome shotgun (WGS) entry which is preliminary data.</text>
</comment>
<evidence type="ECO:0000313" key="2">
    <source>
        <dbReference type="Proteomes" id="UP000522163"/>
    </source>
</evidence>
<evidence type="ECO:0000313" key="1">
    <source>
        <dbReference type="EMBL" id="MBB6041270.1"/>
    </source>
</evidence>
<dbReference type="RefSeq" id="WP_007157690.1">
    <property type="nucleotide sequence ID" value="NZ_CAUQUA010000001.1"/>
</dbReference>
<dbReference type="Proteomes" id="UP000522163">
    <property type="component" value="Unassembled WGS sequence"/>
</dbReference>
<reference evidence="1 2" key="1">
    <citation type="submission" date="2020-08" db="EMBL/GenBank/DDBJ databases">
        <title>Genomic Encyclopedia of Type Strains, Phase IV (KMG-IV): sequencing the most valuable type-strain genomes for metagenomic binning, comparative biology and taxonomic classification.</title>
        <authorList>
            <person name="Goeker M."/>
        </authorList>
    </citation>
    <scope>NUCLEOTIDE SEQUENCE [LARGE SCALE GENOMIC DNA]</scope>
    <source>
        <strain evidence="1 2">DSM 17245</strain>
    </source>
</reference>